<dbReference type="PANTHER" id="PTHR48105">
    <property type="entry name" value="THIOREDOXIN REDUCTASE 1-RELATED-RELATED"/>
    <property type="match status" value="1"/>
</dbReference>
<proteinExistence type="predicted"/>
<sequence length="304" mass="32589">MVYDCVIIGGGPAGLNAALVLGRARRSTLLIDSSKPRNAVTHASHGFITRDGVKPAEFRAIAHEELSQYPTVRRLEGEVAGLSSTESGFQVETAEGEKFAAGKLILATGLKETFPAIEGFHDFYGKSLFNCPYCDGWELKDKPLVLVTESNRALHMVKTVYNWSRDLVLCTNGHSIITDEQQRVLSGKGIRVITEPIAAFLGEEGRLAEVRFAGGSSIAREGGFVTPQFSQTTSFGEQLGCERNEMGGIVTDSFGRTSVKGVYAAGDTAVITPSQLIIAAAEGSRSAIGVNTDLTEEAWEDLAL</sequence>
<evidence type="ECO:0000313" key="7">
    <source>
        <dbReference type="Proteomes" id="UP000812277"/>
    </source>
</evidence>
<dbReference type="PRINTS" id="PR00368">
    <property type="entry name" value="FADPNR"/>
</dbReference>
<dbReference type="InterPro" id="IPR023753">
    <property type="entry name" value="FAD/NAD-binding_dom"/>
</dbReference>
<evidence type="ECO:0000256" key="3">
    <source>
        <dbReference type="ARBA" id="ARBA00022630"/>
    </source>
</evidence>
<evidence type="ECO:0000256" key="1">
    <source>
        <dbReference type="ARBA" id="ARBA00001974"/>
    </source>
</evidence>
<dbReference type="InterPro" id="IPR050097">
    <property type="entry name" value="Ferredoxin-NADP_redctase_2"/>
</dbReference>
<gene>
    <name evidence="6" type="ORF">K0T92_20395</name>
</gene>
<comment type="subunit">
    <text evidence="2">Homodimer.</text>
</comment>
<dbReference type="Gene3D" id="3.50.50.60">
    <property type="entry name" value="FAD/NAD(P)-binding domain"/>
    <property type="match status" value="2"/>
</dbReference>
<evidence type="ECO:0000256" key="4">
    <source>
        <dbReference type="ARBA" id="ARBA00023002"/>
    </source>
</evidence>
<dbReference type="Pfam" id="PF07992">
    <property type="entry name" value="Pyr_redox_2"/>
    <property type="match status" value="1"/>
</dbReference>
<dbReference type="SUPFAM" id="SSF51905">
    <property type="entry name" value="FAD/NAD(P)-binding domain"/>
    <property type="match status" value="1"/>
</dbReference>
<comment type="cofactor">
    <cofactor evidence="1">
        <name>FAD</name>
        <dbReference type="ChEBI" id="CHEBI:57692"/>
    </cofactor>
</comment>
<dbReference type="RefSeq" id="WP_219874337.1">
    <property type="nucleotide sequence ID" value="NZ_JAHZIJ010000020.1"/>
</dbReference>
<evidence type="ECO:0000259" key="5">
    <source>
        <dbReference type="Pfam" id="PF07992"/>
    </source>
</evidence>
<comment type="caution">
    <text evidence="6">The sequence shown here is derived from an EMBL/GenBank/DDBJ whole genome shotgun (WGS) entry which is preliminary data.</text>
</comment>
<dbReference type="Proteomes" id="UP000812277">
    <property type="component" value="Unassembled WGS sequence"/>
</dbReference>
<dbReference type="EMBL" id="JAHZIJ010000020">
    <property type="protein sequence ID" value="MBW7477082.1"/>
    <property type="molecule type" value="Genomic_DNA"/>
</dbReference>
<dbReference type="InterPro" id="IPR036188">
    <property type="entry name" value="FAD/NAD-bd_sf"/>
</dbReference>
<evidence type="ECO:0000256" key="2">
    <source>
        <dbReference type="ARBA" id="ARBA00011738"/>
    </source>
</evidence>
<protein>
    <submittedName>
        <fullName evidence="6">NAD(P)/FAD-dependent oxidoreductase</fullName>
    </submittedName>
</protein>
<accession>A0ABS7DAW5</accession>
<reference evidence="6 7" key="1">
    <citation type="submission" date="2021-07" db="EMBL/GenBank/DDBJ databases">
        <title>Paenibacillus radiodurans sp. nov., isolated from the southeastern edge of Tengger Desert.</title>
        <authorList>
            <person name="Zhang G."/>
        </authorList>
    </citation>
    <scope>NUCLEOTIDE SEQUENCE [LARGE SCALE GENOMIC DNA]</scope>
    <source>
        <strain evidence="6 7">DT7-4</strain>
    </source>
</reference>
<name>A0ABS7DAW5_9BACL</name>
<keyword evidence="7" id="KW-1185">Reference proteome</keyword>
<keyword evidence="3" id="KW-0285">Flavoprotein</keyword>
<evidence type="ECO:0000313" key="6">
    <source>
        <dbReference type="EMBL" id="MBW7477082.1"/>
    </source>
</evidence>
<dbReference type="PRINTS" id="PR00469">
    <property type="entry name" value="PNDRDTASEII"/>
</dbReference>
<feature type="domain" description="FAD/NAD(P)-binding" evidence="5">
    <location>
        <begin position="3"/>
        <end position="283"/>
    </location>
</feature>
<keyword evidence="4" id="KW-0560">Oxidoreductase</keyword>
<organism evidence="6 7">
    <name type="scientific">Paenibacillus oenotherae</name>
    <dbReference type="NCBI Taxonomy" id="1435645"/>
    <lineage>
        <taxon>Bacteria</taxon>
        <taxon>Bacillati</taxon>
        <taxon>Bacillota</taxon>
        <taxon>Bacilli</taxon>
        <taxon>Bacillales</taxon>
        <taxon>Paenibacillaceae</taxon>
        <taxon>Paenibacillus</taxon>
    </lineage>
</organism>